<proteinExistence type="predicted"/>
<protein>
    <submittedName>
        <fullName evidence="1">Uncharacterized protein</fullName>
    </submittedName>
</protein>
<evidence type="ECO:0000313" key="1">
    <source>
        <dbReference type="EMBL" id="AIJ23888.1"/>
    </source>
</evidence>
<dbReference type="RefSeq" id="WP_017982721.1">
    <property type="nucleotide sequence ID" value="NZ_AQUL01000001.1"/>
</dbReference>
<dbReference type="AlphaFoldDB" id="A0A076MSK5"/>
<dbReference type="HOGENOM" id="CLU_2581981_0_0_11"/>
<dbReference type="PATRIC" id="fig|1068978.7.peg.4058"/>
<reference evidence="1 2" key="1">
    <citation type="submission" date="2014-07" db="EMBL/GenBank/DDBJ databases">
        <title>Whole Genome Sequence of the Amycolatopsis methanolica 239.</title>
        <authorList>
            <person name="Tang B."/>
        </authorList>
    </citation>
    <scope>NUCLEOTIDE SEQUENCE [LARGE SCALE GENOMIC DNA]</scope>
    <source>
        <strain evidence="1 2">239</strain>
    </source>
</reference>
<gene>
    <name evidence="1" type="ORF">AMETH_3796</name>
</gene>
<keyword evidence="2" id="KW-1185">Reference proteome</keyword>
<name>A0A076MSK5_AMYME</name>
<accession>A0A076MSK5</accession>
<sequence>MLEADMALPAHFDAVTGERLAREALHLARAIAGTGVEAVALAMLGCALVAPGRALCPRCRRARTSATSPARVAVASKTVS</sequence>
<dbReference type="Proteomes" id="UP000062973">
    <property type="component" value="Chromosome"/>
</dbReference>
<evidence type="ECO:0000313" key="2">
    <source>
        <dbReference type="Proteomes" id="UP000062973"/>
    </source>
</evidence>
<dbReference type="EMBL" id="CP009110">
    <property type="protein sequence ID" value="AIJ23888.1"/>
    <property type="molecule type" value="Genomic_DNA"/>
</dbReference>
<dbReference type="KEGG" id="amq:AMETH_3796"/>
<organism evidence="1 2">
    <name type="scientific">Amycolatopsis methanolica 239</name>
    <dbReference type="NCBI Taxonomy" id="1068978"/>
    <lineage>
        <taxon>Bacteria</taxon>
        <taxon>Bacillati</taxon>
        <taxon>Actinomycetota</taxon>
        <taxon>Actinomycetes</taxon>
        <taxon>Pseudonocardiales</taxon>
        <taxon>Pseudonocardiaceae</taxon>
        <taxon>Amycolatopsis</taxon>
        <taxon>Amycolatopsis methanolica group</taxon>
    </lineage>
</organism>